<proteinExistence type="predicted"/>
<protein>
    <submittedName>
        <fullName evidence="2">Uncharacterized protein</fullName>
    </submittedName>
</protein>
<feature type="region of interest" description="Disordered" evidence="1">
    <location>
        <begin position="19"/>
        <end position="61"/>
    </location>
</feature>
<name>A0A0E9SPC6_ANGAN</name>
<sequence>MGLTTPALCCHVRVCPDSKHLESDTSRKGFPAALPSSKQPVQLERDVGRRSNKKSNPQKIL</sequence>
<evidence type="ECO:0000256" key="1">
    <source>
        <dbReference type="SAM" id="MobiDB-lite"/>
    </source>
</evidence>
<organism evidence="2">
    <name type="scientific">Anguilla anguilla</name>
    <name type="common">European freshwater eel</name>
    <name type="synonym">Muraena anguilla</name>
    <dbReference type="NCBI Taxonomy" id="7936"/>
    <lineage>
        <taxon>Eukaryota</taxon>
        <taxon>Metazoa</taxon>
        <taxon>Chordata</taxon>
        <taxon>Craniata</taxon>
        <taxon>Vertebrata</taxon>
        <taxon>Euteleostomi</taxon>
        <taxon>Actinopterygii</taxon>
        <taxon>Neopterygii</taxon>
        <taxon>Teleostei</taxon>
        <taxon>Anguilliformes</taxon>
        <taxon>Anguillidae</taxon>
        <taxon>Anguilla</taxon>
    </lineage>
</organism>
<reference evidence="2" key="1">
    <citation type="submission" date="2014-11" db="EMBL/GenBank/DDBJ databases">
        <authorList>
            <person name="Amaro Gonzalez C."/>
        </authorList>
    </citation>
    <scope>NUCLEOTIDE SEQUENCE</scope>
</reference>
<evidence type="ECO:0000313" key="2">
    <source>
        <dbReference type="EMBL" id="JAH42343.1"/>
    </source>
</evidence>
<dbReference type="EMBL" id="GBXM01066234">
    <property type="protein sequence ID" value="JAH42343.1"/>
    <property type="molecule type" value="Transcribed_RNA"/>
</dbReference>
<accession>A0A0E9SPC6</accession>
<dbReference type="AlphaFoldDB" id="A0A0E9SPC6"/>
<reference evidence="2" key="2">
    <citation type="journal article" date="2015" name="Fish Shellfish Immunol.">
        <title>Early steps in the European eel (Anguilla anguilla)-Vibrio vulnificus interaction in the gills: Role of the RtxA13 toxin.</title>
        <authorList>
            <person name="Callol A."/>
            <person name="Pajuelo D."/>
            <person name="Ebbesson L."/>
            <person name="Teles M."/>
            <person name="MacKenzie S."/>
            <person name="Amaro C."/>
        </authorList>
    </citation>
    <scope>NUCLEOTIDE SEQUENCE</scope>
</reference>